<dbReference type="InterPro" id="IPR016032">
    <property type="entry name" value="Sig_transdc_resp-reg_C-effctor"/>
</dbReference>
<dbReference type="HOGENOM" id="CLU_006325_2_0_4"/>
<dbReference type="GO" id="GO:0006355">
    <property type="term" value="P:regulation of DNA-templated transcription"/>
    <property type="evidence" value="ECO:0007669"/>
    <property type="project" value="InterPro"/>
</dbReference>
<dbReference type="PROSITE" id="PS50043">
    <property type="entry name" value="HTH_LUXR_2"/>
    <property type="match status" value="1"/>
</dbReference>
<proteinExistence type="predicted"/>
<dbReference type="AlphaFoldDB" id="A2SJY0"/>
<evidence type="ECO:0000313" key="5">
    <source>
        <dbReference type="EMBL" id="ABM95869.1"/>
    </source>
</evidence>
<evidence type="ECO:0000256" key="3">
    <source>
        <dbReference type="ARBA" id="ARBA00023163"/>
    </source>
</evidence>
<dbReference type="Pfam" id="PF17874">
    <property type="entry name" value="TPR_MalT"/>
    <property type="match status" value="1"/>
</dbReference>
<evidence type="ECO:0000256" key="2">
    <source>
        <dbReference type="ARBA" id="ARBA00023125"/>
    </source>
</evidence>
<reference evidence="5 6" key="1">
    <citation type="journal article" date="2007" name="J. Bacteriol.">
        <title>Whole-genome analysis of the methyl tert-butyl ether-degrading beta-proteobacterium Methylibium petroleiphilum PM1.</title>
        <authorList>
            <person name="Kane S.R."/>
            <person name="Chakicherla A.Y."/>
            <person name="Chain P.S.G."/>
            <person name="Schmidt R."/>
            <person name="Shin M.W."/>
            <person name="Legler T.C."/>
            <person name="Scow K.M."/>
            <person name="Larimer F.W."/>
            <person name="Lucas S.M."/>
            <person name="Richardson P.M."/>
            <person name="Hristova K.R."/>
        </authorList>
    </citation>
    <scope>NUCLEOTIDE SEQUENCE [LARGE SCALE GENOMIC DNA]</scope>
    <source>
        <strain evidence="6">ATCC BAA-1232 / LMG 22953 / PM1</strain>
    </source>
</reference>
<sequence>MKIAVPAGFVPLPLNHKILPPHAHRHAVERSALLARLFRDVAERVVVFQGPAGHGKTSLMLQAQAASASGGALTGWLSLDESDNDIRRLLGHLQALLTVLGSQSPTPPNEDYAGSAGTITPRSDWLIGRLLELGRPVALFLDDLHAITDPGALRLLRELITNAPDRIRWFLASRVVPEVGLPRLVVGDEALVVSAEDLRFSRAEMRHVFDADRGLSVSDTELDAIFRGTEGWPAAVQLYRLALGSASVRHSLASGCGGAPREVADYLAENVLGQQPPPVQDFLLQTSVLSRMSAALCDDVLGRSDGQEMLASLERDGLFVRRLESGEGWFTYHAIFANFLQEQLARTQPEHRVAVHRRAAAWFESQGQLEEALHHHLSAGDDDRACEVFDHWSDALVPDGHFATVDRWSHRLPADAATRRPGIAVKLSWAFTFLIRHEQLAPLLPVLRANLARRLIEGDPRLALSMAAVLQDDPARALEYVAHTEHREPTSNRFRNFELAAGHNVRGFVGMMRGEFGPALHSLAQGRSLSERSNATFTLAYSLVHSGLTLVAQGQLPEAVEHLRGAISDRRMVLEESVSKACLACALVMALYEADQTGDALALFEQFHDMIVEASLHDYLVVCYRAVARIRDQRGELALALETLEEAERLSYNGRWPRAVQLIQGERVRRELVAGRVDRAQTLAARLQPESRSDTDDWVRFSEETDGPRIGRIRLDLHAGRAAQALDEIGACLAAAQRQGRVHRQIRLQTLAALAHHSLGQTRPAHRCLQLALELAAPGRYVRMFLDEGPALAALLRAHANLPAAAPENGAEARALLGRLIEASGTAPAPADTPWRAAALEPLTKREHKVLAMLVDYQSNEEIASALCVSRDTVKFHVRNIYSKLGVKTRLEAIRVVKTSDTTGR</sequence>
<dbReference type="eggNOG" id="COG2909">
    <property type="taxonomic scope" value="Bacteria"/>
</dbReference>
<dbReference type="GO" id="GO:0003677">
    <property type="term" value="F:DNA binding"/>
    <property type="evidence" value="ECO:0007669"/>
    <property type="project" value="UniProtKB-KW"/>
</dbReference>
<keyword evidence="3" id="KW-0804">Transcription</keyword>
<dbReference type="KEGG" id="mpt:Mpe_A2916"/>
<dbReference type="InterPro" id="IPR036388">
    <property type="entry name" value="WH-like_DNA-bd_sf"/>
</dbReference>
<accession>A2SJY0</accession>
<dbReference type="InterPro" id="IPR027417">
    <property type="entry name" value="P-loop_NTPase"/>
</dbReference>
<feature type="domain" description="HTH luxR-type" evidence="4">
    <location>
        <begin position="836"/>
        <end position="901"/>
    </location>
</feature>
<dbReference type="PANTHER" id="PTHR44688">
    <property type="entry name" value="DNA-BINDING TRANSCRIPTIONAL ACTIVATOR DEVR_DOSR"/>
    <property type="match status" value="1"/>
</dbReference>
<dbReference type="Proteomes" id="UP000000366">
    <property type="component" value="Chromosome"/>
</dbReference>
<name>A2SJY0_METPP</name>
<organism evidence="5 6">
    <name type="scientific">Methylibium petroleiphilum (strain ATCC BAA-1232 / LMG 22953 / PM1)</name>
    <dbReference type="NCBI Taxonomy" id="420662"/>
    <lineage>
        <taxon>Bacteria</taxon>
        <taxon>Pseudomonadati</taxon>
        <taxon>Pseudomonadota</taxon>
        <taxon>Betaproteobacteria</taxon>
        <taxon>Burkholderiales</taxon>
        <taxon>Sphaerotilaceae</taxon>
        <taxon>Methylibium</taxon>
    </lineage>
</organism>
<dbReference type="Pfam" id="PF00196">
    <property type="entry name" value="GerE"/>
    <property type="match status" value="1"/>
</dbReference>
<keyword evidence="2" id="KW-0238">DNA-binding</keyword>
<evidence type="ECO:0000259" key="4">
    <source>
        <dbReference type="PROSITE" id="PS50043"/>
    </source>
</evidence>
<dbReference type="STRING" id="420662.Mpe_A2916"/>
<dbReference type="PRINTS" id="PR00038">
    <property type="entry name" value="HTHLUXR"/>
</dbReference>
<dbReference type="InterPro" id="IPR000792">
    <property type="entry name" value="Tscrpt_reg_LuxR_C"/>
</dbReference>
<dbReference type="CDD" id="cd06170">
    <property type="entry name" value="LuxR_C_like"/>
    <property type="match status" value="1"/>
</dbReference>
<dbReference type="PANTHER" id="PTHR44688:SF16">
    <property type="entry name" value="DNA-BINDING TRANSCRIPTIONAL ACTIVATOR DEVR_DOSR"/>
    <property type="match status" value="1"/>
</dbReference>
<dbReference type="InterPro" id="IPR041617">
    <property type="entry name" value="TPR_MalT"/>
</dbReference>
<evidence type="ECO:0000313" key="6">
    <source>
        <dbReference type="Proteomes" id="UP000000366"/>
    </source>
</evidence>
<dbReference type="Gene3D" id="1.10.10.10">
    <property type="entry name" value="Winged helix-like DNA-binding domain superfamily/Winged helix DNA-binding domain"/>
    <property type="match status" value="1"/>
</dbReference>
<dbReference type="EMBL" id="CP000555">
    <property type="protein sequence ID" value="ABM95869.1"/>
    <property type="molecule type" value="Genomic_DNA"/>
</dbReference>
<gene>
    <name evidence="5" type="ordered locus">Mpe_A2916</name>
</gene>
<dbReference type="RefSeq" id="WP_011830498.1">
    <property type="nucleotide sequence ID" value="NC_008825.1"/>
</dbReference>
<dbReference type="SUPFAM" id="SSF48452">
    <property type="entry name" value="TPR-like"/>
    <property type="match status" value="2"/>
</dbReference>
<keyword evidence="1" id="KW-0805">Transcription regulation</keyword>
<dbReference type="SMART" id="SM00421">
    <property type="entry name" value="HTH_LUXR"/>
    <property type="match status" value="1"/>
</dbReference>
<dbReference type="Gene3D" id="1.25.40.10">
    <property type="entry name" value="Tetratricopeptide repeat domain"/>
    <property type="match status" value="1"/>
</dbReference>
<dbReference type="SUPFAM" id="SSF46894">
    <property type="entry name" value="C-terminal effector domain of the bipartite response regulators"/>
    <property type="match status" value="1"/>
</dbReference>
<protein>
    <submittedName>
        <fullName evidence="5">ATP-dependent transcriptional regulator-like protein protein</fullName>
    </submittedName>
</protein>
<evidence type="ECO:0000256" key="1">
    <source>
        <dbReference type="ARBA" id="ARBA00023015"/>
    </source>
</evidence>
<dbReference type="Gene3D" id="3.40.50.300">
    <property type="entry name" value="P-loop containing nucleotide triphosphate hydrolases"/>
    <property type="match status" value="1"/>
</dbReference>
<dbReference type="InterPro" id="IPR059106">
    <property type="entry name" value="WHD_MalT"/>
</dbReference>
<dbReference type="InterPro" id="IPR011990">
    <property type="entry name" value="TPR-like_helical_dom_sf"/>
</dbReference>
<keyword evidence="6" id="KW-1185">Reference proteome</keyword>
<dbReference type="Pfam" id="PF25873">
    <property type="entry name" value="WHD_MalT"/>
    <property type="match status" value="1"/>
</dbReference>
<dbReference type="SUPFAM" id="SSF52540">
    <property type="entry name" value="P-loop containing nucleoside triphosphate hydrolases"/>
    <property type="match status" value="1"/>
</dbReference>